<sequence>MRKVIAAVSAAILGGTLLATPTLANAEGCPNGLKYRVLGPVGTTPPVVRGVYELPDFNNMQTSVGAGAAVKGPGGSVDGATPVTHRWDNGPNQWVKLSSITAPHDVDWMSSLYLEYLGCASA</sequence>
<dbReference type="EMBL" id="SMKA01000118">
    <property type="protein sequence ID" value="TDC25795.1"/>
    <property type="molecule type" value="Genomic_DNA"/>
</dbReference>
<dbReference type="Proteomes" id="UP000295075">
    <property type="component" value="Unassembled WGS sequence"/>
</dbReference>
<keyword evidence="1" id="KW-0732">Signal</keyword>
<gene>
    <name evidence="2" type="ORF">E1261_23615</name>
</gene>
<reference evidence="2 3" key="1">
    <citation type="submission" date="2019-03" db="EMBL/GenBank/DDBJ databases">
        <title>Draft genome sequences of novel Actinobacteria.</title>
        <authorList>
            <person name="Sahin N."/>
            <person name="Ay H."/>
            <person name="Saygin H."/>
        </authorList>
    </citation>
    <scope>NUCLEOTIDE SEQUENCE [LARGE SCALE GENOMIC DNA]</scope>
    <source>
        <strain evidence="2 3">JCM 30547</strain>
    </source>
</reference>
<feature type="signal peptide" evidence="1">
    <location>
        <begin position="1"/>
        <end position="26"/>
    </location>
</feature>
<organism evidence="2 3">
    <name type="scientific">Kribbella albertanoniae</name>
    <dbReference type="NCBI Taxonomy" id="1266829"/>
    <lineage>
        <taxon>Bacteria</taxon>
        <taxon>Bacillati</taxon>
        <taxon>Actinomycetota</taxon>
        <taxon>Actinomycetes</taxon>
        <taxon>Propionibacteriales</taxon>
        <taxon>Kribbellaceae</taxon>
        <taxon>Kribbella</taxon>
    </lineage>
</organism>
<protein>
    <submittedName>
        <fullName evidence="2">Uncharacterized protein</fullName>
    </submittedName>
</protein>
<dbReference type="RefSeq" id="WP_132409990.1">
    <property type="nucleotide sequence ID" value="NZ_SMKA01000118.1"/>
</dbReference>
<evidence type="ECO:0000313" key="3">
    <source>
        <dbReference type="Proteomes" id="UP000295075"/>
    </source>
</evidence>
<accession>A0A4V2XQF1</accession>
<name>A0A4V2XQF1_9ACTN</name>
<proteinExistence type="predicted"/>
<evidence type="ECO:0000313" key="2">
    <source>
        <dbReference type="EMBL" id="TDC25795.1"/>
    </source>
</evidence>
<comment type="caution">
    <text evidence="2">The sequence shown here is derived from an EMBL/GenBank/DDBJ whole genome shotgun (WGS) entry which is preliminary data.</text>
</comment>
<keyword evidence="3" id="KW-1185">Reference proteome</keyword>
<evidence type="ECO:0000256" key="1">
    <source>
        <dbReference type="SAM" id="SignalP"/>
    </source>
</evidence>
<dbReference type="AlphaFoldDB" id="A0A4V2XQF1"/>
<feature type="chain" id="PRO_5020897607" evidence="1">
    <location>
        <begin position="27"/>
        <end position="122"/>
    </location>
</feature>